<dbReference type="Gene3D" id="2.60.40.1120">
    <property type="entry name" value="Carboxypeptidase-like, regulatory domain"/>
    <property type="match status" value="2"/>
</dbReference>
<dbReference type="Pfam" id="PF13620">
    <property type="entry name" value="CarboxypepD_reg"/>
    <property type="match status" value="2"/>
</dbReference>
<evidence type="ECO:0000256" key="2">
    <source>
        <dbReference type="ARBA" id="ARBA00022670"/>
    </source>
</evidence>
<dbReference type="SUPFAM" id="SSF52743">
    <property type="entry name" value="Subtilisin-like"/>
    <property type="match status" value="1"/>
</dbReference>
<dbReference type="InterPro" id="IPR023828">
    <property type="entry name" value="Peptidase_S8_Ser-AS"/>
</dbReference>
<name>A0ABS1SMP4_9MICO</name>
<feature type="compositionally biased region" description="Pro residues" evidence="7">
    <location>
        <begin position="999"/>
        <end position="1011"/>
    </location>
</feature>
<organism evidence="10 11">
    <name type="scientific">Leucobacter chromiireducens subsp. chromiireducens</name>
    <dbReference type="NCBI Taxonomy" id="660067"/>
    <lineage>
        <taxon>Bacteria</taxon>
        <taxon>Bacillati</taxon>
        <taxon>Actinomycetota</taxon>
        <taxon>Actinomycetes</taxon>
        <taxon>Micrococcales</taxon>
        <taxon>Microbacteriaceae</taxon>
        <taxon>Leucobacter</taxon>
    </lineage>
</organism>
<feature type="region of interest" description="Disordered" evidence="7">
    <location>
        <begin position="294"/>
        <end position="318"/>
    </location>
</feature>
<feature type="domain" description="Peptidase S8/S53" evidence="9">
    <location>
        <begin position="253"/>
        <end position="544"/>
    </location>
</feature>
<dbReference type="Proteomes" id="UP001646141">
    <property type="component" value="Unassembled WGS sequence"/>
</dbReference>
<dbReference type="PANTHER" id="PTHR43806">
    <property type="entry name" value="PEPTIDASE S8"/>
    <property type="match status" value="1"/>
</dbReference>
<dbReference type="PROSITE" id="PS51892">
    <property type="entry name" value="SUBTILASE"/>
    <property type="match status" value="1"/>
</dbReference>
<evidence type="ECO:0000256" key="4">
    <source>
        <dbReference type="ARBA" id="ARBA00022825"/>
    </source>
</evidence>
<accession>A0ABS1SMP4</accession>
<dbReference type="PANTHER" id="PTHR43806:SF11">
    <property type="entry name" value="CEREVISIN-RELATED"/>
    <property type="match status" value="1"/>
</dbReference>
<dbReference type="Gene3D" id="3.40.50.200">
    <property type="entry name" value="Peptidase S8/S53 domain"/>
    <property type="match status" value="1"/>
</dbReference>
<sequence length="1223" mass="124877">MSFMPRIRIPQFRITRHRRPLAVAASGALALAVALSGTVGVAQLAELGGADGRAAALRSHAGSGANDTAEPQVAPELAEALTELAGTRADSATGTDEPEGSAEEWFDPQSGEAEILIRFADAGVAPEAEGDPAAAAASLQAGAAAALARAEQGLSELEDAGTIRVLNQFWIAAAVLVSASPTEETLAKLAALPGVESVAPNGEVTPLDAVEEPEPVEDPAALSVATDGTGVPVTYGLAGIHAPEAWSTYGATGRGVRVAVLDTGIDPNHPDLRDRIATVDPHDPLFPGGWIHLDRTGTPRAKRPADPATHGTHVAGTVLGGDASGTRIGVAPDAELMAVNAISDGSSDAKILAALEWTLAPYDAAGRPAGRAADVINMSLGVSNSYNDFLLEVLHRVRQAGVFAAVAVGNDGDKMPGCISNPSSSADVFAVGMTNEAQTVDPRSCGGTTRWSASVAQRFGWPSAEFTKPDASAPGVDILSSVPGGGWGRSSGTSMATPHVAGAVAALRSAQAGLTVDEIEHALESTAWHPNGSPAVGDTRYGAGIINLADAIAAVRGDTGVRLRVTDATSGAVIPGVTISYGKHGETWTSDANGSARALLPAGSYTLKFAAFGYTSATREVTVSAKGLSELAVTLAPLTTGSVTGTVTDAATGTPLPGVLVSLAGAELSATTDRAGRYRIEQVPLGTHRFRAGLENYYTATSKDAEVKPIENASTTVDFRLAALPRVLVLGDQTGRTVELLQSQDIVATGLDTFPTTTEGAATVSDPSVLGGYDAVVWDDPGAVSSATLKSAIQVADKANAGIVWLDLGSSDTSGIATLHEQFGSPEQRSGTVDEAVLATGYRIWAQPEHPIFAPGNLATGELITGSMVLQDTRQNAEKFYASFESLSGVKPEVLAHTITRVQAGAEVRVDDHGAGIAVDERGGTPHAYLALHGSHSASDARTWSAAGQQILVNAAKWVSKAATESPEQPDPKPAVTPTKPVDPGTVTPPTPGGEKPTPQTPTPTPTPTSPDQPTKLGALPAPSGTPATGSGSSGGSLRAPATQAKPKPKFTPKAPVSTQNLLTSANAGGVTVRVAEGIAHLTVPKSAAGDWFFLHVYPSKTPVDWIRVNDSGELRVDVTSLQDGTYRFALTDVDRKFVGWTEVKIGSGSAAPVAERTLTDLATPLPAAVVSPGFSLTPTEQLMLLGAALLLLTAAGVVLLGLRKGPEELTSGALPGTAGAAG</sequence>
<keyword evidence="8" id="KW-1133">Transmembrane helix</keyword>
<dbReference type="InterPro" id="IPR022398">
    <property type="entry name" value="Peptidase_S8_His-AS"/>
</dbReference>
<feature type="compositionally biased region" description="Low complexity" evidence="7">
    <location>
        <begin position="1012"/>
        <end position="1056"/>
    </location>
</feature>
<gene>
    <name evidence="10" type="ORF">D3226_05550</name>
</gene>
<evidence type="ECO:0000256" key="3">
    <source>
        <dbReference type="ARBA" id="ARBA00022801"/>
    </source>
</evidence>
<dbReference type="InterPro" id="IPR036852">
    <property type="entry name" value="Peptidase_S8/S53_dom_sf"/>
</dbReference>
<evidence type="ECO:0000256" key="8">
    <source>
        <dbReference type="SAM" id="Phobius"/>
    </source>
</evidence>
<keyword evidence="11" id="KW-1185">Reference proteome</keyword>
<keyword evidence="3 5" id="KW-0378">Hydrolase</keyword>
<reference evidence="10 11" key="1">
    <citation type="submission" date="2018-09" db="EMBL/GenBank/DDBJ databases">
        <title>Comparative genomics of Leucobacter spp.</title>
        <authorList>
            <person name="Reis A.C."/>
            <person name="Kolvenbach B.A."/>
            <person name="Corvini P.F.X."/>
            <person name="Nunes O.C."/>
        </authorList>
    </citation>
    <scope>NUCLEOTIDE SEQUENCE [LARGE SCALE GENOMIC DNA]</scope>
    <source>
        <strain evidence="10 11">L-1</strain>
    </source>
</reference>
<protein>
    <recommendedName>
        <fullName evidence="9">Peptidase S8/S53 domain-containing protein</fullName>
    </recommendedName>
</protein>
<proteinExistence type="inferred from homology"/>
<dbReference type="InterPro" id="IPR023827">
    <property type="entry name" value="Peptidase_S8_Asp-AS"/>
</dbReference>
<comment type="similarity">
    <text evidence="1 5 6">Belongs to the peptidase S8 family.</text>
</comment>
<evidence type="ECO:0000256" key="1">
    <source>
        <dbReference type="ARBA" id="ARBA00011073"/>
    </source>
</evidence>
<dbReference type="PROSITE" id="PS00136">
    <property type="entry name" value="SUBTILASE_ASP"/>
    <property type="match status" value="1"/>
</dbReference>
<evidence type="ECO:0000256" key="7">
    <source>
        <dbReference type="SAM" id="MobiDB-lite"/>
    </source>
</evidence>
<comment type="caution">
    <text evidence="10">The sequence shown here is derived from an EMBL/GenBank/DDBJ whole genome shotgun (WGS) entry which is preliminary data.</text>
</comment>
<feature type="compositionally biased region" description="Low complexity" evidence="7">
    <location>
        <begin position="976"/>
        <end position="986"/>
    </location>
</feature>
<dbReference type="PRINTS" id="PR00723">
    <property type="entry name" value="SUBTILISIN"/>
</dbReference>
<feature type="transmembrane region" description="Helical" evidence="8">
    <location>
        <begin position="1183"/>
        <end position="1203"/>
    </location>
</feature>
<keyword evidence="2 5" id="KW-0645">Protease</keyword>
<dbReference type="Pfam" id="PF00082">
    <property type="entry name" value="Peptidase_S8"/>
    <property type="match status" value="1"/>
</dbReference>
<keyword evidence="4 5" id="KW-0720">Serine protease</keyword>
<keyword evidence="8" id="KW-0472">Membrane</keyword>
<feature type="active site" description="Charge relay system" evidence="5">
    <location>
        <position position="310"/>
    </location>
</feature>
<dbReference type="InterPro" id="IPR050131">
    <property type="entry name" value="Peptidase_S8_subtilisin-like"/>
</dbReference>
<dbReference type="InterPro" id="IPR015500">
    <property type="entry name" value="Peptidase_S8_subtilisin-rel"/>
</dbReference>
<evidence type="ECO:0000313" key="10">
    <source>
        <dbReference type="EMBL" id="MBL3689426.1"/>
    </source>
</evidence>
<evidence type="ECO:0000259" key="9">
    <source>
        <dbReference type="Pfam" id="PF00082"/>
    </source>
</evidence>
<dbReference type="InterPro" id="IPR008969">
    <property type="entry name" value="CarboxyPept-like_regulatory"/>
</dbReference>
<evidence type="ECO:0000256" key="6">
    <source>
        <dbReference type="RuleBase" id="RU003355"/>
    </source>
</evidence>
<evidence type="ECO:0000256" key="5">
    <source>
        <dbReference type="PROSITE-ProRule" id="PRU01240"/>
    </source>
</evidence>
<dbReference type="EMBL" id="QYAD01000001">
    <property type="protein sequence ID" value="MBL3689426.1"/>
    <property type="molecule type" value="Genomic_DNA"/>
</dbReference>
<feature type="active site" description="Charge relay system" evidence="5">
    <location>
        <position position="262"/>
    </location>
</feature>
<feature type="active site" description="Charge relay system" evidence="5">
    <location>
        <position position="494"/>
    </location>
</feature>
<dbReference type="SUPFAM" id="SSF49464">
    <property type="entry name" value="Carboxypeptidase regulatory domain-like"/>
    <property type="match status" value="2"/>
</dbReference>
<dbReference type="PROSITE" id="PS00138">
    <property type="entry name" value="SUBTILASE_SER"/>
    <property type="match status" value="1"/>
</dbReference>
<evidence type="ECO:0000313" key="11">
    <source>
        <dbReference type="Proteomes" id="UP001646141"/>
    </source>
</evidence>
<keyword evidence="8" id="KW-0812">Transmembrane</keyword>
<feature type="region of interest" description="Disordered" evidence="7">
    <location>
        <begin position="962"/>
        <end position="1056"/>
    </location>
</feature>
<dbReference type="PROSITE" id="PS00137">
    <property type="entry name" value="SUBTILASE_HIS"/>
    <property type="match status" value="1"/>
</dbReference>
<dbReference type="InterPro" id="IPR000209">
    <property type="entry name" value="Peptidase_S8/S53_dom"/>
</dbReference>